<proteinExistence type="predicted"/>
<dbReference type="AlphaFoldDB" id="A0A5N6YPD0"/>
<keyword evidence="1" id="KW-0812">Transmembrane</keyword>
<sequence>LWLSMYHFWIASLGLPFRAPPIFVYFGFSFLPNFFLLVFSTLLEVFGLYL</sequence>
<feature type="transmembrane region" description="Helical" evidence="1">
    <location>
        <begin position="22"/>
        <end position="49"/>
    </location>
</feature>
<keyword evidence="1" id="KW-1133">Transmembrane helix</keyword>
<evidence type="ECO:0000313" key="2">
    <source>
        <dbReference type="EMBL" id="KAE8347372.1"/>
    </source>
</evidence>
<organism evidence="2">
    <name type="scientific">Aspergillus arachidicola</name>
    <dbReference type="NCBI Taxonomy" id="656916"/>
    <lineage>
        <taxon>Eukaryota</taxon>
        <taxon>Fungi</taxon>
        <taxon>Dikarya</taxon>
        <taxon>Ascomycota</taxon>
        <taxon>Pezizomycotina</taxon>
        <taxon>Eurotiomycetes</taxon>
        <taxon>Eurotiomycetidae</taxon>
        <taxon>Eurotiales</taxon>
        <taxon>Aspergillaceae</taxon>
        <taxon>Aspergillus</taxon>
        <taxon>Aspergillus subgen. Circumdati</taxon>
    </lineage>
</organism>
<evidence type="ECO:0000256" key="1">
    <source>
        <dbReference type="SAM" id="Phobius"/>
    </source>
</evidence>
<name>A0A5N6YPD0_9EURO</name>
<accession>A0A5N6YPD0</accession>
<keyword evidence="1" id="KW-0472">Membrane</keyword>
<dbReference type="EMBL" id="ML737113">
    <property type="protein sequence ID" value="KAE8347372.1"/>
    <property type="molecule type" value="Genomic_DNA"/>
</dbReference>
<reference evidence="2" key="1">
    <citation type="submission" date="2019-04" db="EMBL/GenBank/DDBJ databases">
        <title>Friends and foes A comparative genomics study of 23 Aspergillus species from section Flavi.</title>
        <authorList>
            <consortium name="DOE Joint Genome Institute"/>
            <person name="Kjaerbolling I."/>
            <person name="Vesth T."/>
            <person name="Frisvad J.C."/>
            <person name="Nybo J.L."/>
            <person name="Theobald S."/>
            <person name="Kildgaard S."/>
            <person name="Isbrandt T."/>
            <person name="Kuo A."/>
            <person name="Sato A."/>
            <person name="Lyhne E.K."/>
            <person name="Kogle M.E."/>
            <person name="Wiebenga A."/>
            <person name="Kun R.S."/>
            <person name="Lubbers R.J."/>
            <person name="Makela M.R."/>
            <person name="Barry K."/>
            <person name="Chovatia M."/>
            <person name="Clum A."/>
            <person name="Daum C."/>
            <person name="Haridas S."/>
            <person name="He G."/>
            <person name="LaButti K."/>
            <person name="Lipzen A."/>
            <person name="Mondo S."/>
            <person name="Riley R."/>
            <person name="Salamov A."/>
            <person name="Simmons B.A."/>
            <person name="Magnuson J.K."/>
            <person name="Henrissat B."/>
            <person name="Mortensen U.H."/>
            <person name="Larsen T.O."/>
            <person name="Devries R.P."/>
            <person name="Grigoriev I.V."/>
            <person name="Machida M."/>
            <person name="Baker S.E."/>
            <person name="Andersen M.R."/>
        </authorList>
    </citation>
    <scope>NUCLEOTIDE SEQUENCE</scope>
    <source>
        <strain evidence="2">CBS 117612</strain>
    </source>
</reference>
<feature type="non-terminal residue" evidence="2">
    <location>
        <position position="1"/>
    </location>
</feature>
<protein>
    <submittedName>
        <fullName evidence="2">Uncharacterized protein</fullName>
    </submittedName>
</protein>
<gene>
    <name evidence="2" type="ORF">BDV24DRAFT_121982</name>
</gene>
<dbReference type="Proteomes" id="UP000325558">
    <property type="component" value="Unassembled WGS sequence"/>
</dbReference>